<keyword evidence="1" id="KW-1133">Transmembrane helix</keyword>
<evidence type="ECO:0000256" key="1">
    <source>
        <dbReference type="SAM" id="Phobius"/>
    </source>
</evidence>
<dbReference type="EMBL" id="UOED01000025">
    <property type="protein sequence ID" value="VAV87434.1"/>
    <property type="molecule type" value="Genomic_DNA"/>
</dbReference>
<protein>
    <recommendedName>
        <fullName evidence="3">Surface antigen domain-containing protein</fullName>
    </recommendedName>
</protein>
<gene>
    <name evidence="2" type="ORF">MNBD_ALPHA02-1917</name>
</gene>
<reference evidence="2" key="1">
    <citation type="submission" date="2018-06" db="EMBL/GenBank/DDBJ databases">
        <authorList>
            <person name="Zhirakovskaya E."/>
        </authorList>
    </citation>
    <scope>NUCLEOTIDE SEQUENCE</scope>
</reference>
<evidence type="ECO:0000313" key="2">
    <source>
        <dbReference type="EMBL" id="VAV87434.1"/>
    </source>
</evidence>
<keyword evidence="1" id="KW-0812">Transmembrane</keyword>
<name>A0A3B0R1R5_9ZZZZ</name>
<proteinExistence type="predicted"/>
<keyword evidence="1" id="KW-0472">Membrane</keyword>
<evidence type="ECO:0008006" key="3">
    <source>
        <dbReference type="Google" id="ProtNLM"/>
    </source>
</evidence>
<feature type="transmembrane region" description="Helical" evidence="1">
    <location>
        <begin position="81"/>
        <end position="99"/>
    </location>
</feature>
<dbReference type="AlphaFoldDB" id="A0A3B0R1R5"/>
<accession>A0A3B0R1R5</accession>
<organism evidence="2">
    <name type="scientific">hydrothermal vent metagenome</name>
    <dbReference type="NCBI Taxonomy" id="652676"/>
    <lineage>
        <taxon>unclassified sequences</taxon>
        <taxon>metagenomes</taxon>
        <taxon>ecological metagenomes</taxon>
    </lineage>
</organism>
<sequence length="184" mass="20547">MSKLNRILKVSVFTLGIAAFGLLPALEASAGERRHNGGNRHAYNNGHNGGYGYNNYRNNRHNYNNYGYNRHNRYNRHRGNGGAVILGVLAGGLLFSALNSNQRRHNDRRNQTVYVQQQPVYVQPTQQQWTARRPAQPQNSSCLQVREYQTTITVGNQSVPAYGQSCLQPDGTWKLGPATPVPGN</sequence>